<dbReference type="InterPro" id="IPR029470">
    <property type="entry name" value="PDDEXK_4"/>
</dbReference>
<dbReference type="AlphaFoldDB" id="A0AAJ1VKB4"/>
<dbReference type="EMBL" id="JAUHGV010000015">
    <property type="protein sequence ID" value="MDN4013398.1"/>
    <property type="molecule type" value="Genomic_DNA"/>
</dbReference>
<organism evidence="1 2">
    <name type="scientific">Chryseobacterium gambrini</name>
    <dbReference type="NCBI Taxonomy" id="373672"/>
    <lineage>
        <taxon>Bacteria</taxon>
        <taxon>Pseudomonadati</taxon>
        <taxon>Bacteroidota</taxon>
        <taxon>Flavobacteriia</taxon>
        <taxon>Flavobacteriales</taxon>
        <taxon>Weeksellaceae</taxon>
        <taxon>Chryseobacterium group</taxon>
        <taxon>Chryseobacterium</taxon>
    </lineage>
</organism>
<reference evidence="1" key="1">
    <citation type="submission" date="2023-06" db="EMBL/GenBank/DDBJ databases">
        <title>Two Chryseobacterium gambrini strains from China.</title>
        <authorList>
            <person name="Zeng J."/>
            <person name="Wu Y."/>
        </authorList>
    </citation>
    <scope>NUCLEOTIDE SEQUENCE</scope>
    <source>
        <strain evidence="1">SQ219</strain>
    </source>
</reference>
<accession>A0AAJ1VKB4</accession>
<gene>
    <name evidence="1" type="ORF">QX233_13055</name>
</gene>
<name>A0AAJ1VKB4_9FLAO</name>
<protein>
    <submittedName>
        <fullName evidence="1">PD-(D/E)XK nuclease family protein</fullName>
    </submittedName>
</protein>
<dbReference type="Pfam" id="PF14281">
    <property type="entry name" value="PDDEXK_4"/>
    <property type="match status" value="1"/>
</dbReference>
<evidence type="ECO:0000313" key="1">
    <source>
        <dbReference type="EMBL" id="MDN4013398.1"/>
    </source>
</evidence>
<proteinExistence type="predicted"/>
<comment type="caution">
    <text evidence="1">The sequence shown here is derived from an EMBL/GenBank/DDBJ whole genome shotgun (WGS) entry which is preliminary data.</text>
</comment>
<dbReference type="RefSeq" id="WP_214590022.1">
    <property type="nucleotide sequence ID" value="NZ_JAUHGV010000015.1"/>
</dbReference>
<dbReference type="Proteomes" id="UP001225933">
    <property type="component" value="Unassembled WGS sequence"/>
</dbReference>
<sequence>MKEIAKLLQEVNWIIKSRKSELAKNDDSFNMFRICGVNHYENTHSSILAELLDPNGSHQLHHKFLDAFINTLIKSGILPPEYVFGYQDVEVHREYATRFGRLDILIKNSSGEAILIENKIYANDQFEQLKRYHAFGVQQYGTAFKLLYLTLWGNESPQIAPDKTDYLQVSYCEVILDWLERCIEIAVRSPIVRETLIQYSNHLKELTNQNTTSAMDKELIDQLSLTENLDAVFMISDNLSNVKNNLINTVFLKQLEELCEEMGLDLLSDPGDYVNTSWAGFQFSVPHWKNYKVFIEFGAQGLRNCIIGLAPKNDQVDTSALSKIKEKVGGGNARLAYTRFPKYQNWQADAMKAIISGEMKGIIKNEINKFFELLAEVEGV</sequence>
<evidence type="ECO:0000313" key="2">
    <source>
        <dbReference type="Proteomes" id="UP001225933"/>
    </source>
</evidence>